<name>A0A1H7ZY51_9BACT</name>
<proteinExistence type="predicted"/>
<dbReference type="Gene3D" id="2.60.40.1120">
    <property type="entry name" value="Carboxypeptidase-like, regulatory domain"/>
    <property type="match status" value="1"/>
</dbReference>
<feature type="chain" id="PRO_5011783358" evidence="1">
    <location>
        <begin position="22"/>
        <end position="810"/>
    </location>
</feature>
<dbReference type="Pfam" id="PF14905">
    <property type="entry name" value="OMP_b-brl_3"/>
    <property type="match status" value="1"/>
</dbReference>
<evidence type="ECO:0000313" key="3">
    <source>
        <dbReference type="EMBL" id="SEM62257.1"/>
    </source>
</evidence>
<dbReference type="PANTHER" id="PTHR40980:SF4">
    <property type="entry name" value="TONB-DEPENDENT RECEPTOR-LIKE BETA-BARREL DOMAIN-CONTAINING PROTEIN"/>
    <property type="match status" value="1"/>
</dbReference>
<evidence type="ECO:0000313" key="4">
    <source>
        <dbReference type="Proteomes" id="UP000198984"/>
    </source>
</evidence>
<reference evidence="3 4" key="1">
    <citation type="submission" date="2016-10" db="EMBL/GenBank/DDBJ databases">
        <authorList>
            <person name="de Groot N.N."/>
        </authorList>
    </citation>
    <scope>NUCLEOTIDE SEQUENCE [LARGE SCALE GENOMIC DNA]</scope>
    <source>
        <strain evidence="3 4">DSM 21039</strain>
    </source>
</reference>
<feature type="domain" description="Outer membrane protein beta-barrel" evidence="2">
    <location>
        <begin position="379"/>
        <end position="786"/>
    </location>
</feature>
<dbReference type="RefSeq" id="WP_089916525.1">
    <property type="nucleotide sequence ID" value="NZ_FOBB01000005.1"/>
</dbReference>
<dbReference type="PANTHER" id="PTHR40980">
    <property type="entry name" value="PLUG DOMAIN-CONTAINING PROTEIN"/>
    <property type="match status" value="1"/>
</dbReference>
<dbReference type="InterPro" id="IPR008969">
    <property type="entry name" value="CarboxyPept-like_regulatory"/>
</dbReference>
<gene>
    <name evidence="3" type="ORF">SAMN04488505_105216</name>
</gene>
<dbReference type="InterPro" id="IPR041700">
    <property type="entry name" value="OMP_b-brl_3"/>
</dbReference>
<organism evidence="3 4">
    <name type="scientific">Chitinophaga rupis</name>
    <dbReference type="NCBI Taxonomy" id="573321"/>
    <lineage>
        <taxon>Bacteria</taxon>
        <taxon>Pseudomonadati</taxon>
        <taxon>Bacteroidota</taxon>
        <taxon>Chitinophagia</taxon>
        <taxon>Chitinophagales</taxon>
        <taxon>Chitinophagaceae</taxon>
        <taxon>Chitinophaga</taxon>
    </lineage>
</organism>
<dbReference type="InterPro" id="IPR037066">
    <property type="entry name" value="Plug_dom_sf"/>
</dbReference>
<dbReference type="STRING" id="573321.SAMN04488505_105216"/>
<dbReference type="Proteomes" id="UP000198984">
    <property type="component" value="Unassembled WGS sequence"/>
</dbReference>
<feature type="signal peptide" evidence="1">
    <location>
        <begin position="1"/>
        <end position="21"/>
    </location>
</feature>
<keyword evidence="4" id="KW-1185">Reference proteome</keyword>
<dbReference type="EMBL" id="FOBB01000005">
    <property type="protein sequence ID" value="SEM62257.1"/>
    <property type="molecule type" value="Genomic_DNA"/>
</dbReference>
<protein>
    <submittedName>
        <fullName evidence="3">Outer membrane receptor proteins, mostly Fe transport</fullName>
    </submittedName>
</protein>
<dbReference type="SUPFAM" id="SSF56935">
    <property type="entry name" value="Porins"/>
    <property type="match status" value="1"/>
</dbReference>
<evidence type="ECO:0000259" key="2">
    <source>
        <dbReference type="Pfam" id="PF14905"/>
    </source>
</evidence>
<keyword evidence="1" id="KW-0732">Signal</keyword>
<evidence type="ECO:0000256" key="1">
    <source>
        <dbReference type="SAM" id="SignalP"/>
    </source>
</evidence>
<dbReference type="AlphaFoldDB" id="A0A1H7ZY51"/>
<dbReference type="OrthoDB" id="905812at2"/>
<sequence>MKLIHCLLAVSMVLLSHCLYAQQNMVLSGRLKDQTGQAVAGATVSLLKDSTLVKAAIANAQGQFQFSRLKPAVYRITVTYIGYATYNSDTLQLNATHVLPDIVLQPATATQLKDVNVTARKPFVETRIDRTIVNVDALISNAGTSALDVLEKSPGVLVDQDGNISLLGKSGVTIYIDDKLTYLSGSDLAAYLRSLPSGSLEAIELMPVPPARYDAAGNAGVINIRTKKLKQKGFNGNVSTSYTQGVYPKSFNNLNLNFRNNAFNYFVSAGYSNNRNFSDLLITRSYFNEDGSPLSDFSQFSAIRHRYRSPSLKMGVDYYKDKNTTIGIVLNGNTSKATGLVGNNSFLYNPAHQLDSLVTADNRDERMFKRGGVNLNYRHQYDSSGRTLGIDLDYIRNESETNQLFKNTSYYADSTLKGRDELQGFIPSGINIYSAKADYTHPLSKTAKIEGGLKTSYISTDNKADYAVTIEGITTPDYDKTNHFLYKEHINAAYGNFSKEWAKLSLQAGLRLENTIMQGRQLGNAVKTDSAFKRNYTNLFPTFYLAYKTDSASTQQFILSYSKRIERPGFNDLNPFISPLDKFMYYVGNPFLQPVISHSLDLSWVYRNRITTKVNYAHYAGEIGETIEARGDRFFSRPANVGTSNYVSLSVNADLQPFKWFTLHWFGIGEYCHFKGNLYNNVLNVDGVNYVTNATAQFKISPAWNAELTGLYRGKITALQFVLGDFWAMGAAVEKKILQKKGSLKLAVNDLFYTRLNYGDINNLTNASGRYRNKGDSRVAQITFSYNFGKTYEKRDRSVGGADAEQQRIR</sequence>
<dbReference type="Pfam" id="PF13620">
    <property type="entry name" value="CarboxypepD_reg"/>
    <property type="match status" value="1"/>
</dbReference>
<dbReference type="SUPFAM" id="SSF49464">
    <property type="entry name" value="Carboxypeptidase regulatory domain-like"/>
    <property type="match status" value="1"/>
</dbReference>
<accession>A0A1H7ZY51</accession>
<dbReference type="Gene3D" id="2.170.130.10">
    <property type="entry name" value="TonB-dependent receptor, plug domain"/>
    <property type="match status" value="1"/>
</dbReference>
<keyword evidence="3" id="KW-0675">Receptor</keyword>